<protein>
    <submittedName>
        <fullName evidence="2">Uncharacterized protein</fullName>
    </submittedName>
</protein>
<dbReference type="AlphaFoldDB" id="A0A915ALW9"/>
<evidence type="ECO:0000313" key="1">
    <source>
        <dbReference type="Proteomes" id="UP000887569"/>
    </source>
</evidence>
<reference evidence="2" key="1">
    <citation type="submission" date="2022-11" db="UniProtKB">
        <authorList>
            <consortium name="WormBaseParasite"/>
        </authorList>
    </citation>
    <scope>IDENTIFICATION</scope>
</reference>
<evidence type="ECO:0000313" key="2">
    <source>
        <dbReference type="WBParaSite" id="PgR008_g194_t01"/>
    </source>
</evidence>
<sequence>APFETMSKHLFDRYSGKPTSNNDVSQIGSQRCVQRGISSKVGAFLEEYFQRCHAIAGTLYRKVMRNGVRYSLRSNSQFSESREPRRLTAVNTINFMNRDIMYVLDVVRRCFNRKRNMIVAVDGRHLMQLLMKPITSFDFPT</sequence>
<accession>A0A915ALW9</accession>
<organism evidence="1 2">
    <name type="scientific">Parascaris univalens</name>
    <name type="common">Nematode worm</name>
    <dbReference type="NCBI Taxonomy" id="6257"/>
    <lineage>
        <taxon>Eukaryota</taxon>
        <taxon>Metazoa</taxon>
        <taxon>Ecdysozoa</taxon>
        <taxon>Nematoda</taxon>
        <taxon>Chromadorea</taxon>
        <taxon>Rhabditida</taxon>
        <taxon>Spirurina</taxon>
        <taxon>Ascaridomorpha</taxon>
        <taxon>Ascaridoidea</taxon>
        <taxon>Ascarididae</taxon>
        <taxon>Parascaris</taxon>
    </lineage>
</organism>
<keyword evidence="1" id="KW-1185">Reference proteome</keyword>
<proteinExistence type="predicted"/>
<name>A0A915ALW9_PARUN</name>
<dbReference type="WBParaSite" id="PgR008_g194_t01">
    <property type="protein sequence ID" value="PgR008_g194_t01"/>
    <property type="gene ID" value="PgR008_g194"/>
</dbReference>
<dbReference type="Proteomes" id="UP000887569">
    <property type="component" value="Unplaced"/>
</dbReference>